<feature type="compositionally biased region" description="Pro residues" evidence="1">
    <location>
        <begin position="25"/>
        <end position="39"/>
    </location>
</feature>
<feature type="compositionally biased region" description="Low complexity" evidence="1">
    <location>
        <begin position="60"/>
        <end position="74"/>
    </location>
</feature>
<keyword evidence="3" id="KW-1185">Reference proteome</keyword>
<evidence type="ECO:0000256" key="1">
    <source>
        <dbReference type="SAM" id="MobiDB-lite"/>
    </source>
</evidence>
<dbReference type="EMBL" id="JAFFHA010000007">
    <property type="protein sequence ID" value="KAK4652878.1"/>
    <property type="molecule type" value="Genomic_DNA"/>
</dbReference>
<evidence type="ECO:0000313" key="2">
    <source>
        <dbReference type="EMBL" id="KAK4652878.1"/>
    </source>
</evidence>
<protein>
    <submittedName>
        <fullName evidence="2">Uncharacterized protein</fullName>
    </submittedName>
</protein>
<dbReference type="RefSeq" id="XP_062741853.1">
    <property type="nucleotide sequence ID" value="XM_062883857.1"/>
</dbReference>
<name>A0ABR0GAZ7_9PEZI</name>
<feature type="compositionally biased region" description="Polar residues" evidence="1">
    <location>
        <begin position="41"/>
        <end position="50"/>
    </location>
</feature>
<gene>
    <name evidence="2" type="ORF">QC762_0077730</name>
</gene>
<feature type="region of interest" description="Disordered" evidence="1">
    <location>
        <begin position="1"/>
        <end position="80"/>
    </location>
</feature>
<organism evidence="2 3">
    <name type="scientific">Podospora pseudocomata</name>
    <dbReference type="NCBI Taxonomy" id="2093779"/>
    <lineage>
        <taxon>Eukaryota</taxon>
        <taxon>Fungi</taxon>
        <taxon>Dikarya</taxon>
        <taxon>Ascomycota</taxon>
        <taxon>Pezizomycotina</taxon>
        <taxon>Sordariomycetes</taxon>
        <taxon>Sordariomycetidae</taxon>
        <taxon>Sordariales</taxon>
        <taxon>Podosporaceae</taxon>
        <taxon>Podospora</taxon>
    </lineage>
</organism>
<sequence>MASSYAENHDLASPPSLMSLMMGYTPPPRVAVLPPPPPVTENRTASSSITLEPPPPLTVTSESSNSTTSTETSTAMQEEATQVRILKRESIQIEIQQPPTAHFDKHTSDEPGLRGKKAVTIFSPARSHQDVGGEKARLALEEEVGAVKKGRGRKRGCGGCWGFW</sequence>
<evidence type="ECO:0000313" key="3">
    <source>
        <dbReference type="Proteomes" id="UP001323405"/>
    </source>
</evidence>
<accession>A0ABR0GAZ7</accession>
<dbReference type="Proteomes" id="UP001323405">
    <property type="component" value="Unassembled WGS sequence"/>
</dbReference>
<reference evidence="2 3" key="1">
    <citation type="journal article" date="2023" name="bioRxiv">
        <title>High-quality genome assemblies of four members of thePodospora anserinaspecies complex.</title>
        <authorList>
            <person name="Ament-Velasquez S.L."/>
            <person name="Vogan A.A."/>
            <person name="Wallerman O."/>
            <person name="Hartmann F."/>
            <person name="Gautier V."/>
            <person name="Silar P."/>
            <person name="Giraud T."/>
            <person name="Johannesson H."/>
        </authorList>
    </citation>
    <scope>NUCLEOTIDE SEQUENCE [LARGE SCALE GENOMIC DNA]</scope>
    <source>
        <strain evidence="2 3">CBS 415.72m</strain>
    </source>
</reference>
<proteinExistence type="predicted"/>
<dbReference type="GeneID" id="87903571"/>
<comment type="caution">
    <text evidence="2">The sequence shown here is derived from an EMBL/GenBank/DDBJ whole genome shotgun (WGS) entry which is preliminary data.</text>
</comment>